<dbReference type="AlphaFoldDB" id="A0A1B6KDT1"/>
<accession>A0A1B6KDT1</accession>
<proteinExistence type="predicted"/>
<dbReference type="EMBL" id="GEBQ01030391">
    <property type="protein sequence ID" value="JAT09586.1"/>
    <property type="molecule type" value="Transcribed_RNA"/>
</dbReference>
<protein>
    <submittedName>
        <fullName evidence="1">Uncharacterized protein</fullName>
    </submittedName>
</protein>
<organism evidence="1">
    <name type="scientific">Graphocephala atropunctata</name>
    <dbReference type="NCBI Taxonomy" id="36148"/>
    <lineage>
        <taxon>Eukaryota</taxon>
        <taxon>Metazoa</taxon>
        <taxon>Ecdysozoa</taxon>
        <taxon>Arthropoda</taxon>
        <taxon>Hexapoda</taxon>
        <taxon>Insecta</taxon>
        <taxon>Pterygota</taxon>
        <taxon>Neoptera</taxon>
        <taxon>Paraneoptera</taxon>
        <taxon>Hemiptera</taxon>
        <taxon>Auchenorrhyncha</taxon>
        <taxon>Membracoidea</taxon>
        <taxon>Cicadellidae</taxon>
        <taxon>Cicadellinae</taxon>
        <taxon>Cicadellini</taxon>
        <taxon>Graphocephala</taxon>
    </lineage>
</organism>
<reference evidence="1" key="1">
    <citation type="submission" date="2015-11" db="EMBL/GenBank/DDBJ databases">
        <title>De novo transcriptome assembly of four potential Pierce s Disease insect vectors from Arizona vineyards.</title>
        <authorList>
            <person name="Tassone E.E."/>
        </authorList>
    </citation>
    <scope>NUCLEOTIDE SEQUENCE</scope>
</reference>
<gene>
    <name evidence="1" type="ORF">g.11759</name>
</gene>
<evidence type="ECO:0000313" key="1">
    <source>
        <dbReference type="EMBL" id="JAT09586.1"/>
    </source>
</evidence>
<feature type="non-terminal residue" evidence="1">
    <location>
        <position position="1"/>
    </location>
</feature>
<name>A0A1B6KDT1_9HEMI</name>
<sequence length="107" mass="12069">WHIKLHLESAAIIHRPKPFAVWKLTCWRWLPKNKELHVLPSGLPHRCATRIGDFLRLTRVLVDGWSFPTCAAASWGTVGDLFAPLGERGDRDVLLSTIGGTLSVNYR</sequence>